<feature type="compositionally biased region" description="Basic and acidic residues" evidence="1">
    <location>
        <begin position="1"/>
        <end position="13"/>
    </location>
</feature>
<dbReference type="Proteomes" id="UP000095287">
    <property type="component" value="Unplaced"/>
</dbReference>
<accession>A0A1I7YKA6</accession>
<sequence length="141" mass="15782">MPEAKSFDDESRRSAHSTFNSQAADASDLLKLIEQREIEEFGTAINRNESEEARTLRQIALKQIFAFLTDKSDARVMNLRVSKQGAHMKLSVNIEPRLQEPKKVVIAPDSDGRLNLYEAPMEPSSASEPQCSTATTMRKVS</sequence>
<feature type="region of interest" description="Disordered" evidence="1">
    <location>
        <begin position="117"/>
        <end position="141"/>
    </location>
</feature>
<dbReference type="WBParaSite" id="L893_g17194.t1">
    <property type="protein sequence ID" value="L893_g17194.t1"/>
    <property type="gene ID" value="L893_g17194"/>
</dbReference>
<organism evidence="2 3">
    <name type="scientific">Steinernema glaseri</name>
    <dbReference type="NCBI Taxonomy" id="37863"/>
    <lineage>
        <taxon>Eukaryota</taxon>
        <taxon>Metazoa</taxon>
        <taxon>Ecdysozoa</taxon>
        <taxon>Nematoda</taxon>
        <taxon>Chromadorea</taxon>
        <taxon>Rhabditida</taxon>
        <taxon>Tylenchina</taxon>
        <taxon>Panagrolaimomorpha</taxon>
        <taxon>Strongyloidoidea</taxon>
        <taxon>Steinernematidae</taxon>
        <taxon>Steinernema</taxon>
    </lineage>
</organism>
<evidence type="ECO:0000313" key="3">
    <source>
        <dbReference type="WBParaSite" id="L893_g17194.t1"/>
    </source>
</evidence>
<protein>
    <submittedName>
        <fullName evidence="3">T2SSE_N domain-containing protein</fullName>
    </submittedName>
</protein>
<evidence type="ECO:0000256" key="1">
    <source>
        <dbReference type="SAM" id="MobiDB-lite"/>
    </source>
</evidence>
<reference evidence="3" key="1">
    <citation type="submission" date="2016-11" db="UniProtKB">
        <authorList>
            <consortium name="WormBaseParasite"/>
        </authorList>
    </citation>
    <scope>IDENTIFICATION</scope>
</reference>
<dbReference type="AlphaFoldDB" id="A0A1I7YKA6"/>
<feature type="compositionally biased region" description="Polar residues" evidence="1">
    <location>
        <begin position="124"/>
        <end position="141"/>
    </location>
</feature>
<feature type="region of interest" description="Disordered" evidence="1">
    <location>
        <begin position="1"/>
        <end position="20"/>
    </location>
</feature>
<evidence type="ECO:0000313" key="2">
    <source>
        <dbReference type="Proteomes" id="UP000095287"/>
    </source>
</evidence>
<name>A0A1I7YKA6_9BILA</name>
<keyword evidence="2" id="KW-1185">Reference proteome</keyword>
<proteinExistence type="predicted"/>